<dbReference type="PANTHER" id="PTHR15574">
    <property type="entry name" value="WD REPEAT DOMAIN-CONTAINING FAMILY"/>
    <property type="match status" value="1"/>
</dbReference>
<dbReference type="Gene3D" id="2.130.10.10">
    <property type="entry name" value="YVTN repeat-like/Quinoprotein amine dehydrogenase"/>
    <property type="match status" value="1"/>
</dbReference>
<dbReference type="Pfam" id="PF00400">
    <property type="entry name" value="WD40"/>
    <property type="match status" value="1"/>
</dbReference>
<dbReference type="InterPro" id="IPR001680">
    <property type="entry name" value="WD40_rpt"/>
</dbReference>
<gene>
    <name evidence="4" type="ORF">C3L33_10733</name>
</gene>
<dbReference type="PANTHER" id="PTHR15574:SF40">
    <property type="entry name" value="WD AND TETRATRICOPEPTIDE REPEATS PROTEIN 1"/>
    <property type="match status" value="1"/>
</dbReference>
<evidence type="ECO:0000313" key="4">
    <source>
        <dbReference type="EMBL" id="KAE9457358.1"/>
    </source>
</evidence>
<dbReference type="InterPro" id="IPR045151">
    <property type="entry name" value="DCAF8"/>
</dbReference>
<dbReference type="InterPro" id="IPR036322">
    <property type="entry name" value="WD40_repeat_dom_sf"/>
</dbReference>
<name>A0A6A4LSR2_9ERIC</name>
<evidence type="ECO:0000256" key="2">
    <source>
        <dbReference type="ARBA" id="ARBA00022737"/>
    </source>
</evidence>
<feature type="non-terminal residue" evidence="4">
    <location>
        <position position="1"/>
    </location>
</feature>
<feature type="repeat" description="WD" evidence="3">
    <location>
        <begin position="46"/>
        <end position="77"/>
    </location>
</feature>
<dbReference type="EMBL" id="QEFC01001518">
    <property type="protein sequence ID" value="KAE9457358.1"/>
    <property type="molecule type" value="Genomic_DNA"/>
</dbReference>
<dbReference type="AlphaFoldDB" id="A0A6A4LSR2"/>
<proteinExistence type="predicted"/>
<dbReference type="PROSITE" id="PS50082">
    <property type="entry name" value="WD_REPEATS_2"/>
    <property type="match status" value="1"/>
</dbReference>
<keyword evidence="2" id="KW-0677">Repeat</keyword>
<dbReference type="GO" id="GO:0045717">
    <property type="term" value="P:negative regulation of fatty acid biosynthetic process"/>
    <property type="evidence" value="ECO:0007669"/>
    <property type="project" value="TreeGrafter"/>
</dbReference>
<reference evidence="4 5" key="1">
    <citation type="journal article" date="2019" name="Genome Biol. Evol.">
        <title>The Rhododendron genome and chromosomal organization provide insight into shared whole-genome duplications across the heath family (Ericaceae).</title>
        <authorList>
            <person name="Soza V.L."/>
            <person name="Lindsley D."/>
            <person name="Waalkes A."/>
            <person name="Ramage E."/>
            <person name="Patwardhan R.P."/>
            <person name="Burton J.N."/>
            <person name="Adey A."/>
            <person name="Kumar A."/>
            <person name="Qiu R."/>
            <person name="Shendure J."/>
            <person name="Hall B."/>
        </authorList>
    </citation>
    <scope>NUCLEOTIDE SEQUENCE [LARGE SCALE GENOMIC DNA]</scope>
    <source>
        <strain evidence="4">RSF 1966-606</strain>
    </source>
</reference>
<evidence type="ECO:0000256" key="1">
    <source>
        <dbReference type="ARBA" id="ARBA00022574"/>
    </source>
</evidence>
<dbReference type="SUPFAM" id="SSF50978">
    <property type="entry name" value="WD40 repeat-like"/>
    <property type="match status" value="1"/>
</dbReference>
<keyword evidence="1 3" id="KW-0853">WD repeat</keyword>
<dbReference type="Proteomes" id="UP000428333">
    <property type="component" value="Linkage Group LG06"/>
</dbReference>
<evidence type="ECO:0000256" key="3">
    <source>
        <dbReference type="PROSITE-ProRule" id="PRU00221"/>
    </source>
</evidence>
<comment type="caution">
    <text evidence="4">The sequence shown here is derived from an EMBL/GenBank/DDBJ whole genome shotgun (WGS) entry which is preliminary data.</text>
</comment>
<protein>
    <recommendedName>
        <fullName evidence="6">Anaphase-promoting complex subunit 4 WD40 domain-containing protein</fullName>
    </recommendedName>
</protein>
<dbReference type="InterPro" id="IPR015943">
    <property type="entry name" value="WD40/YVTN_repeat-like_dom_sf"/>
</dbReference>
<dbReference type="SMART" id="SM00320">
    <property type="entry name" value="WD40"/>
    <property type="match status" value="1"/>
</dbReference>
<dbReference type="GO" id="GO:0005737">
    <property type="term" value="C:cytoplasm"/>
    <property type="evidence" value="ECO:0007669"/>
    <property type="project" value="TreeGrafter"/>
</dbReference>
<sequence>MESVGFHDGNITDLIDKRTLHVRQDIRPSLQMHSSLIRRLSQERELEGHVGCVNAVAWNSKGSLLISGSDDTRVLFFLTSGLVILF</sequence>
<dbReference type="GO" id="GO:0080008">
    <property type="term" value="C:Cul4-RING E3 ubiquitin ligase complex"/>
    <property type="evidence" value="ECO:0007669"/>
    <property type="project" value="TreeGrafter"/>
</dbReference>
<organism evidence="4 5">
    <name type="scientific">Rhododendron williamsianum</name>
    <dbReference type="NCBI Taxonomy" id="262921"/>
    <lineage>
        <taxon>Eukaryota</taxon>
        <taxon>Viridiplantae</taxon>
        <taxon>Streptophyta</taxon>
        <taxon>Embryophyta</taxon>
        <taxon>Tracheophyta</taxon>
        <taxon>Spermatophyta</taxon>
        <taxon>Magnoliopsida</taxon>
        <taxon>eudicotyledons</taxon>
        <taxon>Gunneridae</taxon>
        <taxon>Pentapetalae</taxon>
        <taxon>asterids</taxon>
        <taxon>Ericales</taxon>
        <taxon>Ericaceae</taxon>
        <taxon>Ericoideae</taxon>
        <taxon>Rhodoreae</taxon>
        <taxon>Rhododendron</taxon>
    </lineage>
</organism>
<accession>A0A6A4LSR2</accession>
<keyword evidence="5" id="KW-1185">Reference proteome</keyword>
<dbReference type="OrthoDB" id="4869960at2759"/>
<evidence type="ECO:0000313" key="5">
    <source>
        <dbReference type="Proteomes" id="UP000428333"/>
    </source>
</evidence>
<evidence type="ECO:0008006" key="6">
    <source>
        <dbReference type="Google" id="ProtNLM"/>
    </source>
</evidence>